<dbReference type="EMBL" id="JACHJP010000002">
    <property type="protein sequence ID" value="MBB4915470.1"/>
    <property type="molecule type" value="Genomic_DNA"/>
</dbReference>
<dbReference type="Proteomes" id="UP000552644">
    <property type="component" value="Unassembled WGS sequence"/>
</dbReference>
<keyword evidence="1" id="KW-0812">Transmembrane</keyword>
<dbReference type="AlphaFoldDB" id="A0A7W7QKV7"/>
<name>A0A7W7QKV7_9ACTN</name>
<evidence type="ECO:0000313" key="2">
    <source>
        <dbReference type="EMBL" id="MBB4915470.1"/>
    </source>
</evidence>
<dbReference type="RefSeq" id="WP_184714127.1">
    <property type="nucleotide sequence ID" value="NZ_JACHJP010000002.1"/>
</dbReference>
<sequence>MADTVRTYLLLAWTWLRASAQYPGPLITMAVGAFAINMLDVVAIWVIFEHTPSLAGFGLAEVMFLYGTSSLSFAVSDMLFGNLDRLSQHIRTGSFDAMLIRPASAFVQMAVDRFSVHRFGRITQAVIVLAIALPRLDLPWSRAWAVPPMILCGIVIFSSLFALAGAAQFLLTDAPEVANAFTYGGSTLTQYPLSVYGRDLVRGVTFVVPLAFVNWQPALFVLDRPDPLGLPYWLRFVSPLAALTLAAVAALAWRAGVRRYRSTGS</sequence>
<reference evidence="2 3" key="1">
    <citation type="submission" date="2020-08" db="EMBL/GenBank/DDBJ databases">
        <title>Genomic Encyclopedia of Type Strains, Phase III (KMG-III): the genomes of soil and plant-associated and newly described type strains.</title>
        <authorList>
            <person name="Whitman W."/>
        </authorList>
    </citation>
    <scope>NUCLEOTIDE SEQUENCE [LARGE SCALE GENOMIC DNA]</scope>
    <source>
        <strain evidence="2 3">CECT 8840</strain>
    </source>
</reference>
<feature type="transmembrane region" description="Helical" evidence="1">
    <location>
        <begin position="148"/>
        <end position="171"/>
    </location>
</feature>
<keyword evidence="3" id="KW-1185">Reference proteome</keyword>
<feature type="transmembrane region" description="Helical" evidence="1">
    <location>
        <begin position="200"/>
        <end position="220"/>
    </location>
</feature>
<dbReference type="PANTHER" id="PTHR36833:SF1">
    <property type="entry name" value="INTEGRAL MEMBRANE TRANSPORT PROTEIN"/>
    <property type="match status" value="1"/>
</dbReference>
<dbReference type="PANTHER" id="PTHR36833">
    <property type="entry name" value="SLR0610 PROTEIN-RELATED"/>
    <property type="match status" value="1"/>
</dbReference>
<feature type="transmembrane region" description="Helical" evidence="1">
    <location>
        <begin position="26"/>
        <end position="48"/>
    </location>
</feature>
<accession>A0A7W7QKV7</accession>
<dbReference type="InterPro" id="IPR010390">
    <property type="entry name" value="ABC-2_transporter-like"/>
</dbReference>
<organism evidence="2 3">
    <name type="scientific">Streptosporangium saharense</name>
    <dbReference type="NCBI Taxonomy" id="1706840"/>
    <lineage>
        <taxon>Bacteria</taxon>
        <taxon>Bacillati</taxon>
        <taxon>Actinomycetota</taxon>
        <taxon>Actinomycetes</taxon>
        <taxon>Streptosporangiales</taxon>
        <taxon>Streptosporangiaceae</taxon>
        <taxon>Streptosporangium</taxon>
    </lineage>
</organism>
<protein>
    <submittedName>
        <fullName evidence="2">ABC-2 type transport system permease protein</fullName>
    </submittedName>
</protein>
<dbReference type="Pfam" id="PF06182">
    <property type="entry name" value="ABC2_membrane_6"/>
    <property type="match status" value="1"/>
</dbReference>
<feature type="transmembrane region" description="Helical" evidence="1">
    <location>
        <begin position="54"/>
        <end position="75"/>
    </location>
</feature>
<proteinExistence type="predicted"/>
<comment type="caution">
    <text evidence="2">The sequence shown here is derived from an EMBL/GenBank/DDBJ whole genome shotgun (WGS) entry which is preliminary data.</text>
</comment>
<feature type="transmembrane region" description="Helical" evidence="1">
    <location>
        <begin position="232"/>
        <end position="253"/>
    </location>
</feature>
<evidence type="ECO:0000256" key="1">
    <source>
        <dbReference type="SAM" id="Phobius"/>
    </source>
</evidence>
<keyword evidence="1" id="KW-1133">Transmembrane helix</keyword>
<evidence type="ECO:0000313" key="3">
    <source>
        <dbReference type="Proteomes" id="UP000552644"/>
    </source>
</evidence>
<keyword evidence="1" id="KW-0472">Membrane</keyword>
<gene>
    <name evidence="2" type="ORF">FHS44_002555</name>
</gene>